<dbReference type="PANTHER" id="PTHR35813:SF1">
    <property type="entry name" value="INNER MEMBRANE PROTEIN YBAN"/>
    <property type="match status" value="1"/>
</dbReference>
<dbReference type="OrthoDB" id="9816293at2"/>
<reference evidence="2 3" key="1">
    <citation type="submission" date="2019-03" db="EMBL/GenBank/DDBJ databases">
        <title>Genomic Encyclopedia of Type Strains, Phase IV (KMG-IV): sequencing the most valuable type-strain genomes for metagenomic binning, comparative biology and taxonomic classification.</title>
        <authorList>
            <person name="Goeker M."/>
        </authorList>
    </citation>
    <scope>NUCLEOTIDE SEQUENCE [LARGE SCALE GENOMIC DNA]</scope>
    <source>
        <strain evidence="2 3">DSM 1709</strain>
    </source>
</reference>
<evidence type="ECO:0000313" key="2">
    <source>
        <dbReference type="EMBL" id="TCO98002.1"/>
    </source>
</evidence>
<organism evidence="2 3">
    <name type="scientific">Rubrivivax gelatinosus</name>
    <name type="common">Rhodocyclus gelatinosus</name>
    <name type="synonym">Rhodopseudomonas gelatinosa</name>
    <dbReference type="NCBI Taxonomy" id="28068"/>
    <lineage>
        <taxon>Bacteria</taxon>
        <taxon>Pseudomonadati</taxon>
        <taxon>Pseudomonadota</taxon>
        <taxon>Betaproteobacteria</taxon>
        <taxon>Burkholderiales</taxon>
        <taxon>Sphaerotilaceae</taxon>
        <taxon>Rubrivivax</taxon>
    </lineage>
</organism>
<dbReference type="EMBL" id="SLXD01000019">
    <property type="protein sequence ID" value="TCO98002.1"/>
    <property type="molecule type" value="Genomic_DNA"/>
</dbReference>
<dbReference type="AlphaFoldDB" id="A0A4R2MG80"/>
<protein>
    <recommendedName>
        <fullName evidence="4">Inner membrane protein</fullName>
    </recommendedName>
</protein>
<dbReference type="RefSeq" id="WP_132649548.1">
    <property type="nucleotide sequence ID" value="NZ_CP181386.1"/>
</dbReference>
<feature type="transmembrane region" description="Helical" evidence="1">
    <location>
        <begin position="77"/>
        <end position="96"/>
    </location>
</feature>
<evidence type="ECO:0008006" key="4">
    <source>
        <dbReference type="Google" id="ProtNLM"/>
    </source>
</evidence>
<gene>
    <name evidence="2" type="ORF">EV684_11931</name>
</gene>
<dbReference type="GeneID" id="99686468"/>
<sequence length="124" mass="13752">MLPRPVILLLWRLLALASLLLAAIGVVLPGLPTVPFLLVAAWAGGHGWPALERWLLAHPRYGPGIRRWREGGIIPRNAKWAATLMMGASALVIVFLTPMPPWSKILVPGTMVLVALWMWNRPER</sequence>
<evidence type="ECO:0000256" key="1">
    <source>
        <dbReference type="SAM" id="Phobius"/>
    </source>
</evidence>
<name>A0A4R2MG80_RUBGE</name>
<proteinExistence type="predicted"/>
<accession>A0A4R2MG80</accession>
<keyword evidence="1" id="KW-0812">Transmembrane</keyword>
<dbReference type="Pfam" id="PF04304">
    <property type="entry name" value="DUF454"/>
    <property type="match status" value="1"/>
</dbReference>
<dbReference type="Proteomes" id="UP000295106">
    <property type="component" value="Unassembled WGS sequence"/>
</dbReference>
<keyword evidence="1" id="KW-0472">Membrane</keyword>
<dbReference type="InterPro" id="IPR007401">
    <property type="entry name" value="DUF454"/>
</dbReference>
<dbReference type="GO" id="GO:0005886">
    <property type="term" value="C:plasma membrane"/>
    <property type="evidence" value="ECO:0007669"/>
    <property type="project" value="TreeGrafter"/>
</dbReference>
<keyword evidence="1" id="KW-1133">Transmembrane helix</keyword>
<dbReference type="PIRSF" id="PIRSF016789">
    <property type="entry name" value="DUF454"/>
    <property type="match status" value="1"/>
</dbReference>
<dbReference type="PANTHER" id="PTHR35813">
    <property type="entry name" value="INNER MEMBRANE PROTEIN YBAN"/>
    <property type="match status" value="1"/>
</dbReference>
<comment type="caution">
    <text evidence="2">The sequence shown here is derived from an EMBL/GenBank/DDBJ whole genome shotgun (WGS) entry which is preliminary data.</text>
</comment>
<feature type="transmembrane region" description="Helical" evidence="1">
    <location>
        <begin position="35"/>
        <end position="56"/>
    </location>
</feature>
<evidence type="ECO:0000313" key="3">
    <source>
        <dbReference type="Proteomes" id="UP000295106"/>
    </source>
</evidence>